<dbReference type="EMBL" id="CP061799">
    <property type="protein sequence ID" value="QTA78236.1"/>
    <property type="molecule type" value="Genomic_DNA"/>
</dbReference>
<evidence type="ECO:0000313" key="2">
    <source>
        <dbReference type="Proteomes" id="UP000663720"/>
    </source>
</evidence>
<gene>
    <name evidence="1" type="ORF">dnl_04560</name>
</gene>
<dbReference type="KEGG" id="dli:dnl_04560"/>
<dbReference type="AlphaFoldDB" id="A0A975GEH0"/>
<sequence length="80" mass="9052">METQSFTMNIDVQTYQNLKLLAGISALTESELAAEAVRIFIEDQSWQIEAIKQGIRQADEGKFASEQRIKDVFSKWGIDA</sequence>
<dbReference type="Proteomes" id="UP000663720">
    <property type="component" value="Chromosome"/>
</dbReference>
<organism evidence="1 2">
    <name type="scientific">Desulfonema limicola</name>
    <dbReference type="NCBI Taxonomy" id="45656"/>
    <lineage>
        <taxon>Bacteria</taxon>
        <taxon>Pseudomonadati</taxon>
        <taxon>Thermodesulfobacteriota</taxon>
        <taxon>Desulfobacteria</taxon>
        <taxon>Desulfobacterales</taxon>
        <taxon>Desulfococcaceae</taxon>
        <taxon>Desulfonema</taxon>
    </lineage>
</organism>
<evidence type="ECO:0000313" key="1">
    <source>
        <dbReference type="EMBL" id="QTA78236.1"/>
    </source>
</evidence>
<keyword evidence="2" id="KW-1185">Reference proteome</keyword>
<reference evidence="1" key="1">
    <citation type="journal article" date="2021" name="Microb. Physiol.">
        <title>Proteogenomic Insights into the Physiology of Marine, Sulfate-Reducing, Filamentous Desulfonema limicola and Desulfonema magnum.</title>
        <authorList>
            <person name="Schnaars V."/>
            <person name="Wohlbrand L."/>
            <person name="Scheve S."/>
            <person name="Hinrichs C."/>
            <person name="Reinhardt R."/>
            <person name="Rabus R."/>
        </authorList>
    </citation>
    <scope>NUCLEOTIDE SEQUENCE</scope>
    <source>
        <strain evidence="1">5ac10</strain>
    </source>
</reference>
<protein>
    <submittedName>
        <fullName evidence="1">Uncharacterized protein</fullName>
    </submittedName>
</protein>
<proteinExistence type="predicted"/>
<dbReference type="RefSeq" id="WP_207690123.1">
    <property type="nucleotide sequence ID" value="NZ_CP061799.1"/>
</dbReference>
<accession>A0A975GEH0</accession>
<name>A0A975GEH0_9BACT</name>